<dbReference type="EMBL" id="LGUP01000373">
    <property type="protein sequence ID" value="KOG13974.1"/>
    <property type="molecule type" value="Genomic_DNA"/>
</dbReference>
<gene>
    <name evidence="1" type="ORF">ADK34_29830</name>
</gene>
<comment type="caution">
    <text evidence="1">The sequence shown here is derived from an EMBL/GenBank/DDBJ whole genome shotgun (WGS) entry which is preliminary data.</text>
</comment>
<dbReference type="PATRIC" id="fig|1938.6.peg.6377"/>
<dbReference type="AlphaFoldDB" id="A0A0L8JK61"/>
<organism evidence="1 2">
    <name type="scientific">Streptomyces viridochromogenes</name>
    <dbReference type="NCBI Taxonomy" id="1938"/>
    <lineage>
        <taxon>Bacteria</taxon>
        <taxon>Bacillati</taxon>
        <taxon>Actinomycetota</taxon>
        <taxon>Actinomycetes</taxon>
        <taxon>Kitasatosporales</taxon>
        <taxon>Streptomycetaceae</taxon>
        <taxon>Streptomyces</taxon>
    </lineage>
</organism>
<proteinExistence type="predicted"/>
<accession>A0A0L8JK61</accession>
<dbReference type="OrthoDB" id="4239320at2"/>
<dbReference type="Proteomes" id="UP000037023">
    <property type="component" value="Unassembled WGS sequence"/>
</dbReference>
<evidence type="ECO:0000313" key="2">
    <source>
        <dbReference type="Proteomes" id="UP000037023"/>
    </source>
</evidence>
<evidence type="ECO:0000313" key="1">
    <source>
        <dbReference type="EMBL" id="KOG13974.1"/>
    </source>
</evidence>
<reference evidence="1 2" key="1">
    <citation type="submission" date="2015-06" db="EMBL/GenBank/DDBJ databases">
        <authorList>
            <person name="Hoefler B.C."/>
            <person name="Straight P.D."/>
        </authorList>
    </citation>
    <scope>NUCLEOTIDE SEQUENCE [LARGE SCALE GENOMIC DNA]</scope>
    <source>
        <strain evidence="1 2">NRRL 3427</strain>
    </source>
</reference>
<dbReference type="RefSeq" id="WP_033207487.1">
    <property type="nucleotide sequence ID" value="NZ_LGUP01000373.1"/>
</dbReference>
<sequence>MSREPWTIERICDALGNPALTQRFLGEINRAPAHELLTVFAKWERIAKDTVAAVERGRKLAAHDARGEEPPGVWVDATAKIQAVVERSRASGAA</sequence>
<name>A0A0L8JK61_STRVR</name>
<protein>
    <submittedName>
        <fullName evidence="1">Uncharacterized protein</fullName>
    </submittedName>
</protein>